<sequence>MTSFEIVWGIISSSATPVPRNAAAPPSQLFPFGEGGVHGFFPTTLGPYIAAVLFETFLYGIYFILFFIGVYLLLRKKRPLRWVLLASAVIMFSLATADIIYTYHLVFNRLLARRLTFTELFPKYMLFVTNNVLADSLLLYRCYVVWGFKKYIIIAPAILLIAGTVCGYTFEGASSILFNHAWIYLSMTFALNVIATGLTAGKIWYLAHKAELILGEGLLRRYNTSIAILIESGIMYSVYIALDLAFQKNATAHAILDCGFIQIVGIMPTLIIVQVGLGGAVNDFEANEALSRVEANKIAHRSYIEGVQSVRGSNRSFPEDIPCAPMRSPHCFYGSNDTFSGPG</sequence>
<dbReference type="OrthoDB" id="3226582at2759"/>
<dbReference type="Proteomes" id="UP000054477">
    <property type="component" value="Unassembled WGS sequence"/>
</dbReference>
<organism evidence="2 3">
    <name type="scientific">Laccaria amethystina LaAM-08-1</name>
    <dbReference type="NCBI Taxonomy" id="1095629"/>
    <lineage>
        <taxon>Eukaryota</taxon>
        <taxon>Fungi</taxon>
        <taxon>Dikarya</taxon>
        <taxon>Basidiomycota</taxon>
        <taxon>Agaricomycotina</taxon>
        <taxon>Agaricomycetes</taxon>
        <taxon>Agaricomycetidae</taxon>
        <taxon>Agaricales</taxon>
        <taxon>Agaricineae</taxon>
        <taxon>Hydnangiaceae</taxon>
        <taxon>Laccaria</taxon>
    </lineage>
</organism>
<feature type="transmembrane region" description="Helical" evidence="1">
    <location>
        <begin position="151"/>
        <end position="170"/>
    </location>
</feature>
<dbReference type="AlphaFoldDB" id="A0A0C9XZS5"/>
<reference evidence="2 3" key="1">
    <citation type="submission" date="2014-04" db="EMBL/GenBank/DDBJ databases">
        <authorList>
            <consortium name="DOE Joint Genome Institute"/>
            <person name="Kuo A."/>
            <person name="Kohler A."/>
            <person name="Nagy L.G."/>
            <person name="Floudas D."/>
            <person name="Copeland A."/>
            <person name="Barry K.W."/>
            <person name="Cichocki N."/>
            <person name="Veneault-Fourrey C."/>
            <person name="LaButti K."/>
            <person name="Lindquist E.A."/>
            <person name="Lipzen A."/>
            <person name="Lundell T."/>
            <person name="Morin E."/>
            <person name="Murat C."/>
            <person name="Sun H."/>
            <person name="Tunlid A."/>
            <person name="Henrissat B."/>
            <person name="Grigoriev I.V."/>
            <person name="Hibbett D.S."/>
            <person name="Martin F."/>
            <person name="Nordberg H.P."/>
            <person name="Cantor M.N."/>
            <person name="Hua S.X."/>
        </authorList>
    </citation>
    <scope>NUCLEOTIDE SEQUENCE [LARGE SCALE GENOMIC DNA]</scope>
    <source>
        <strain evidence="2 3">LaAM-08-1</strain>
    </source>
</reference>
<keyword evidence="1" id="KW-0472">Membrane</keyword>
<evidence type="ECO:0000313" key="2">
    <source>
        <dbReference type="EMBL" id="KIK03242.1"/>
    </source>
</evidence>
<proteinExistence type="predicted"/>
<keyword evidence="3" id="KW-1185">Reference proteome</keyword>
<dbReference type="HOGENOM" id="CLU_044614_2_2_1"/>
<keyword evidence="1" id="KW-0812">Transmembrane</keyword>
<evidence type="ECO:0000313" key="3">
    <source>
        <dbReference type="Proteomes" id="UP000054477"/>
    </source>
</evidence>
<feature type="transmembrane region" description="Helical" evidence="1">
    <location>
        <begin position="182"/>
        <end position="205"/>
    </location>
</feature>
<feature type="transmembrane region" description="Helical" evidence="1">
    <location>
        <begin position="252"/>
        <end position="273"/>
    </location>
</feature>
<protein>
    <submittedName>
        <fullName evidence="2">Unplaced genomic scaffold K443scaffold_47, whole genome shotgun sequence</fullName>
    </submittedName>
</protein>
<accession>A0A0C9XZS5</accession>
<feature type="transmembrane region" description="Helical" evidence="1">
    <location>
        <begin position="226"/>
        <end position="246"/>
    </location>
</feature>
<evidence type="ECO:0000256" key="1">
    <source>
        <dbReference type="SAM" id="Phobius"/>
    </source>
</evidence>
<feature type="transmembrane region" description="Helical" evidence="1">
    <location>
        <begin position="124"/>
        <end position="144"/>
    </location>
</feature>
<dbReference type="EMBL" id="KN838582">
    <property type="protein sequence ID" value="KIK03242.1"/>
    <property type="molecule type" value="Genomic_DNA"/>
</dbReference>
<reference evidence="3" key="2">
    <citation type="submission" date="2015-01" db="EMBL/GenBank/DDBJ databases">
        <title>Evolutionary Origins and Diversification of the Mycorrhizal Mutualists.</title>
        <authorList>
            <consortium name="DOE Joint Genome Institute"/>
            <consortium name="Mycorrhizal Genomics Consortium"/>
            <person name="Kohler A."/>
            <person name="Kuo A."/>
            <person name="Nagy L.G."/>
            <person name="Floudas D."/>
            <person name="Copeland A."/>
            <person name="Barry K.W."/>
            <person name="Cichocki N."/>
            <person name="Veneault-Fourrey C."/>
            <person name="LaButti K."/>
            <person name="Lindquist E.A."/>
            <person name="Lipzen A."/>
            <person name="Lundell T."/>
            <person name="Morin E."/>
            <person name="Murat C."/>
            <person name="Riley R."/>
            <person name="Ohm R."/>
            <person name="Sun H."/>
            <person name="Tunlid A."/>
            <person name="Henrissat B."/>
            <person name="Grigoriev I.V."/>
            <person name="Hibbett D.S."/>
            <person name="Martin F."/>
        </authorList>
    </citation>
    <scope>NUCLEOTIDE SEQUENCE [LARGE SCALE GENOMIC DNA]</scope>
    <source>
        <strain evidence="3">LaAM-08-1</strain>
    </source>
</reference>
<keyword evidence="1" id="KW-1133">Transmembrane helix</keyword>
<feature type="transmembrane region" description="Helical" evidence="1">
    <location>
        <begin position="48"/>
        <end position="74"/>
    </location>
</feature>
<dbReference type="STRING" id="1095629.A0A0C9XZS5"/>
<gene>
    <name evidence="2" type="ORF">K443DRAFT_131477</name>
</gene>
<feature type="transmembrane region" description="Helical" evidence="1">
    <location>
        <begin position="81"/>
        <end position="104"/>
    </location>
</feature>
<name>A0A0C9XZS5_9AGAR</name>